<evidence type="ECO:0000313" key="13">
    <source>
        <dbReference type="Proteomes" id="UP000192441"/>
    </source>
</evidence>
<evidence type="ECO:0000256" key="7">
    <source>
        <dbReference type="ARBA" id="ARBA00022898"/>
    </source>
</evidence>
<evidence type="ECO:0000256" key="5">
    <source>
        <dbReference type="ARBA" id="ARBA00022605"/>
    </source>
</evidence>
<evidence type="ECO:0000313" key="11">
    <source>
        <dbReference type="EMBL" id="BBZ13950.1"/>
    </source>
</evidence>
<dbReference type="InterPro" id="IPR015422">
    <property type="entry name" value="PyrdxlP-dep_Trfase_small"/>
</dbReference>
<keyword evidence="4 9" id="KW-0032">Aminotransferase</keyword>
<dbReference type="Gene3D" id="3.90.1150.10">
    <property type="entry name" value="Aspartate Aminotransferase, domain 1"/>
    <property type="match status" value="1"/>
</dbReference>
<evidence type="ECO:0000313" key="12">
    <source>
        <dbReference type="EMBL" id="ORA35173.1"/>
    </source>
</evidence>
<dbReference type="EC" id="2.6.1.9" evidence="9"/>
<dbReference type="NCBIfam" id="NF002877">
    <property type="entry name" value="PRK03317.1"/>
    <property type="match status" value="1"/>
</dbReference>
<dbReference type="GO" id="GO:0004400">
    <property type="term" value="F:histidinol-phosphate transaminase activity"/>
    <property type="evidence" value="ECO:0007669"/>
    <property type="project" value="UniProtKB-UniRule"/>
</dbReference>
<evidence type="ECO:0000256" key="4">
    <source>
        <dbReference type="ARBA" id="ARBA00022576"/>
    </source>
</evidence>
<reference evidence="11 14" key="2">
    <citation type="journal article" date="2019" name="Emerg. Microbes Infect.">
        <title>Comprehensive subspecies identification of 175 nontuberculous mycobacteria species based on 7547 genomic profiles.</title>
        <authorList>
            <person name="Matsumoto Y."/>
            <person name="Kinjo T."/>
            <person name="Motooka D."/>
            <person name="Nabeya D."/>
            <person name="Jung N."/>
            <person name="Uechi K."/>
            <person name="Horii T."/>
            <person name="Iida T."/>
            <person name="Fujita J."/>
            <person name="Nakamura S."/>
        </authorList>
    </citation>
    <scope>NUCLEOTIDE SEQUENCE [LARGE SCALE GENOMIC DNA]</scope>
    <source>
        <strain evidence="11 14">JCM 12687</strain>
    </source>
</reference>
<dbReference type="PANTHER" id="PTHR42885:SF2">
    <property type="entry name" value="HISTIDINOL-PHOSPHATE AMINOTRANSFERASE"/>
    <property type="match status" value="1"/>
</dbReference>
<dbReference type="OrthoDB" id="9809616at2"/>
<evidence type="ECO:0000259" key="10">
    <source>
        <dbReference type="Pfam" id="PF00155"/>
    </source>
</evidence>
<dbReference type="InterPro" id="IPR004839">
    <property type="entry name" value="Aminotransferase_I/II_large"/>
</dbReference>
<evidence type="ECO:0000256" key="3">
    <source>
        <dbReference type="ARBA" id="ARBA00011738"/>
    </source>
</evidence>
<dbReference type="Proteomes" id="UP000192441">
    <property type="component" value="Unassembled WGS sequence"/>
</dbReference>
<dbReference type="InterPro" id="IPR015424">
    <property type="entry name" value="PyrdxlP-dep_Trfase"/>
</dbReference>
<keyword evidence="14" id="KW-1185">Reference proteome</keyword>
<comment type="cofactor">
    <cofactor evidence="1 9">
        <name>pyridoxal 5'-phosphate</name>
        <dbReference type="ChEBI" id="CHEBI:597326"/>
    </cofactor>
</comment>
<dbReference type="InterPro" id="IPR005861">
    <property type="entry name" value="HisP_aminotrans"/>
</dbReference>
<comment type="catalytic activity">
    <reaction evidence="9">
        <text>L-histidinol phosphate + 2-oxoglutarate = 3-(imidazol-4-yl)-2-oxopropyl phosphate + L-glutamate</text>
        <dbReference type="Rhea" id="RHEA:23744"/>
        <dbReference type="ChEBI" id="CHEBI:16810"/>
        <dbReference type="ChEBI" id="CHEBI:29985"/>
        <dbReference type="ChEBI" id="CHEBI:57766"/>
        <dbReference type="ChEBI" id="CHEBI:57980"/>
        <dbReference type="EC" id="2.6.1.9"/>
    </reaction>
</comment>
<accession>A0A7I7W9Z4</accession>
<dbReference type="GO" id="GO:0000105">
    <property type="term" value="P:L-histidine biosynthetic process"/>
    <property type="evidence" value="ECO:0007669"/>
    <property type="project" value="UniProtKB-UniRule"/>
</dbReference>
<keyword evidence="8 9" id="KW-0368">Histidine biosynthesis</keyword>
<keyword evidence="6 9" id="KW-0808">Transferase</keyword>
<dbReference type="RefSeq" id="WP_083132885.1">
    <property type="nucleotide sequence ID" value="NZ_AP022606.1"/>
</dbReference>
<dbReference type="CDD" id="cd00609">
    <property type="entry name" value="AAT_like"/>
    <property type="match status" value="1"/>
</dbReference>
<protein>
    <recommendedName>
        <fullName evidence="9">Histidinol-phosphate aminotransferase</fullName>
        <ecNumber evidence="9">2.6.1.9</ecNumber>
    </recommendedName>
    <alternativeName>
        <fullName evidence="9">Imidazole acetol-phosphate transaminase</fullName>
    </alternativeName>
</protein>
<evidence type="ECO:0000256" key="9">
    <source>
        <dbReference type="HAMAP-Rule" id="MF_01023"/>
    </source>
</evidence>
<feature type="domain" description="Aminotransferase class I/classII large" evidence="10">
    <location>
        <begin position="31"/>
        <end position="353"/>
    </location>
</feature>
<dbReference type="NCBIfam" id="TIGR01141">
    <property type="entry name" value="hisC"/>
    <property type="match status" value="1"/>
</dbReference>
<keyword evidence="7 9" id="KW-0663">Pyridoxal phosphate</keyword>
<organism evidence="12 13">
    <name type="scientific">Mycobacterium branderi</name>
    <dbReference type="NCBI Taxonomy" id="43348"/>
    <lineage>
        <taxon>Bacteria</taxon>
        <taxon>Bacillati</taxon>
        <taxon>Actinomycetota</taxon>
        <taxon>Actinomycetes</taxon>
        <taxon>Mycobacteriales</taxon>
        <taxon>Mycobacteriaceae</taxon>
        <taxon>Mycobacterium</taxon>
    </lineage>
</organism>
<proteinExistence type="inferred from homology"/>
<dbReference type="Pfam" id="PF00155">
    <property type="entry name" value="Aminotran_1_2"/>
    <property type="match status" value="1"/>
</dbReference>
<dbReference type="GO" id="GO:0030170">
    <property type="term" value="F:pyridoxal phosphate binding"/>
    <property type="evidence" value="ECO:0007669"/>
    <property type="project" value="InterPro"/>
</dbReference>
<gene>
    <name evidence="9 11" type="primary">hisC</name>
    <name evidence="12" type="ORF">BST20_18670</name>
    <name evidence="11" type="ORF">MBRA_41450</name>
</gene>
<dbReference type="HAMAP" id="MF_01023">
    <property type="entry name" value="HisC_aminotrans_2"/>
    <property type="match status" value="1"/>
</dbReference>
<dbReference type="Gene3D" id="3.40.640.10">
    <property type="entry name" value="Type I PLP-dependent aspartate aminotransferase-like (Major domain)"/>
    <property type="match status" value="1"/>
</dbReference>
<evidence type="ECO:0000313" key="14">
    <source>
        <dbReference type="Proteomes" id="UP000467379"/>
    </source>
</evidence>
<dbReference type="PANTHER" id="PTHR42885">
    <property type="entry name" value="HISTIDINOL-PHOSPHATE AMINOTRANSFERASE-RELATED"/>
    <property type="match status" value="1"/>
</dbReference>
<dbReference type="EMBL" id="AP022606">
    <property type="protein sequence ID" value="BBZ13950.1"/>
    <property type="molecule type" value="Genomic_DNA"/>
</dbReference>
<evidence type="ECO:0000256" key="2">
    <source>
        <dbReference type="ARBA" id="ARBA00007970"/>
    </source>
</evidence>
<comment type="subunit">
    <text evidence="3 9">Homodimer.</text>
</comment>
<comment type="pathway">
    <text evidence="9">Amino-acid biosynthesis; L-histidine biosynthesis; L-histidine from 5-phospho-alpha-D-ribose 1-diphosphate: step 7/9.</text>
</comment>
<name>A0A7I7W9Z4_9MYCO</name>
<dbReference type="InterPro" id="IPR001917">
    <property type="entry name" value="Aminotrans_II_pyridoxalP_BS"/>
</dbReference>
<feature type="modified residue" description="N6-(pyridoxal phosphate)lysine" evidence="9">
    <location>
        <position position="229"/>
    </location>
</feature>
<reference evidence="11" key="3">
    <citation type="submission" date="2020-02" db="EMBL/GenBank/DDBJ databases">
        <authorList>
            <person name="Matsumoto Y."/>
            <person name="Kinjo T."/>
            <person name="Motooka D."/>
            <person name="Nabeya D."/>
            <person name="Jung N."/>
            <person name="Uechi K."/>
            <person name="Horii T."/>
            <person name="Iida T."/>
            <person name="Fujita J."/>
            <person name="Nakamura S."/>
        </authorList>
    </citation>
    <scope>NUCLEOTIDE SEQUENCE</scope>
    <source>
        <strain evidence="11">JCM 12687</strain>
    </source>
</reference>
<dbReference type="AlphaFoldDB" id="A0A7I7W9Z4"/>
<evidence type="ECO:0000256" key="8">
    <source>
        <dbReference type="ARBA" id="ARBA00023102"/>
    </source>
</evidence>
<comment type="similarity">
    <text evidence="2 9">Belongs to the class-II pyridoxal-phosphate-dependent aminotransferase family. Histidinol-phosphate aminotransferase subfamily.</text>
</comment>
<keyword evidence="5 9" id="KW-0028">Amino-acid biosynthesis</keyword>
<dbReference type="Proteomes" id="UP000467379">
    <property type="component" value="Chromosome"/>
</dbReference>
<dbReference type="PROSITE" id="PS00599">
    <property type="entry name" value="AA_TRANSFER_CLASS_2"/>
    <property type="match status" value="1"/>
</dbReference>
<dbReference type="EMBL" id="MVHM01000013">
    <property type="protein sequence ID" value="ORA35173.1"/>
    <property type="molecule type" value="Genomic_DNA"/>
</dbReference>
<sequence>MTDRITLADLPLRDDLRGKSPYGAPQLAVPVRLNTNENPHPPTQALVDDVVQSVRDVAGDLHRYPDRDAVALRADLARYLTAQTAVQLGVENLWAANGSNEILQQLLQAFGGPGRSAIGFVPSYSMHPIIADGTRTEWIQTVRADDFSLDVKSAVAAVTQRQPDVVFVASPNNPSGQSVSLPDLRRLLDVTPGILILDEAYGEFSSRPSAVQLVHEYPTKLIVTRTMSKAFAFAGGRLGYLIATPAVIDAMLLVRLPYHLSSITQAAARAALRHADDTLGSVAALIAERERVSAALSDMGFRVVPSDANFVLFGQFADAPTAWQRYLDAGVLIRDVGIPGYLRVTTGLAEENDAFLAASKQIAVTELAQSLGAS</sequence>
<dbReference type="InterPro" id="IPR015421">
    <property type="entry name" value="PyrdxlP-dep_Trfase_major"/>
</dbReference>
<evidence type="ECO:0000256" key="1">
    <source>
        <dbReference type="ARBA" id="ARBA00001933"/>
    </source>
</evidence>
<evidence type="ECO:0000256" key="6">
    <source>
        <dbReference type="ARBA" id="ARBA00022679"/>
    </source>
</evidence>
<reference evidence="12 13" key="1">
    <citation type="submission" date="2016-12" db="EMBL/GenBank/DDBJ databases">
        <title>The new phylogeny of genus Mycobacterium.</title>
        <authorList>
            <person name="Tortoli E."/>
            <person name="Trovato A."/>
            <person name="Cirillo D.M."/>
        </authorList>
    </citation>
    <scope>NUCLEOTIDE SEQUENCE [LARGE SCALE GENOMIC DNA]</scope>
    <source>
        <strain evidence="12 13">DSM 44624</strain>
    </source>
</reference>
<dbReference type="SUPFAM" id="SSF53383">
    <property type="entry name" value="PLP-dependent transferases"/>
    <property type="match status" value="1"/>
</dbReference>